<keyword evidence="2" id="KW-1185">Reference proteome</keyword>
<comment type="caution">
    <text evidence="1">The sequence shown here is derived from an EMBL/GenBank/DDBJ whole genome shotgun (WGS) entry which is preliminary data.</text>
</comment>
<proteinExistence type="predicted"/>
<dbReference type="Proteomes" id="UP000814033">
    <property type="component" value="Unassembled WGS sequence"/>
</dbReference>
<reference evidence="1" key="2">
    <citation type="journal article" date="2022" name="New Phytol.">
        <title>Evolutionary transition to the ectomycorrhizal habit in the genomes of a hyperdiverse lineage of mushroom-forming fungi.</title>
        <authorList>
            <person name="Looney B."/>
            <person name="Miyauchi S."/>
            <person name="Morin E."/>
            <person name="Drula E."/>
            <person name="Courty P.E."/>
            <person name="Kohler A."/>
            <person name="Kuo A."/>
            <person name="LaButti K."/>
            <person name="Pangilinan J."/>
            <person name="Lipzen A."/>
            <person name="Riley R."/>
            <person name="Andreopoulos W."/>
            <person name="He G."/>
            <person name="Johnson J."/>
            <person name="Nolan M."/>
            <person name="Tritt A."/>
            <person name="Barry K.W."/>
            <person name="Grigoriev I.V."/>
            <person name="Nagy L.G."/>
            <person name="Hibbett D."/>
            <person name="Henrissat B."/>
            <person name="Matheny P.B."/>
            <person name="Labbe J."/>
            <person name="Martin F.M."/>
        </authorList>
    </citation>
    <scope>NUCLEOTIDE SEQUENCE</scope>
    <source>
        <strain evidence="1">FP105234-sp</strain>
    </source>
</reference>
<accession>A0ACB8RAE5</accession>
<reference evidence="1" key="1">
    <citation type="submission" date="2021-02" db="EMBL/GenBank/DDBJ databases">
        <authorList>
            <consortium name="DOE Joint Genome Institute"/>
            <person name="Ahrendt S."/>
            <person name="Looney B.P."/>
            <person name="Miyauchi S."/>
            <person name="Morin E."/>
            <person name="Drula E."/>
            <person name="Courty P.E."/>
            <person name="Chicoki N."/>
            <person name="Fauchery L."/>
            <person name="Kohler A."/>
            <person name="Kuo A."/>
            <person name="Labutti K."/>
            <person name="Pangilinan J."/>
            <person name="Lipzen A."/>
            <person name="Riley R."/>
            <person name="Andreopoulos W."/>
            <person name="He G."/>
            <person name="Johnson J."/>
            <person name="Barry K.W."/>
            <person name="Grigoriev I.V."/>
            <person name="Nagy L."/>
            <person name="Hibbett D."/>
            <person name="Henrissat B."/>
            <person name="Matheny P.B."/>
            <person name="Labbe J."/>
            <person name="Martin F."/>
        </authorList>
    </citation>
    <scope>NUCLEOTIDE SEQUENCE</scope>
    <source>
        <strain evidence="1">FP105234-sp</strain>
    </source>
</reference>
<dbReference type="EMBL" id="MU276159">
    <property type="protein sequence ID" value="KAI0040897.1"/>
    <property type="molecule type" value="Genomic_DNA"/>
</dbReference>
<gene>
    <name evidence="1" type="ORF">FA95DRAFT_806051</name>
</gene>
<organism evidence="1 2">
    <name type="scientific">Auriscalpium vulgare</name>
    <dbReference type="NCBI Taxonomy" id="40419"/>
    <lineage>
        <taxon>Eukaryota</taxon>
        <taxon>Fungi</taxon>
        <taxon>Dikarya</taxon>
        <taxon>Basidiomycota</taxon>
        <taxon>Agaricomycotina</taxon>
        <taxon>Agaricomycetes</taxon>
        <taxon>Russulales</taxon>
        <taxon>Auriscalpiaceae</taxon>
        <taxon>Auriscalpium</taxon>
    </lineage>
</organism>
<name>A0ACB8RAE5_9AGAM</name>
<sequence>MREIDRWITPRSGAAQHRDHAPVPSARPLPRPKPSPPCPFSGRQPYSRSGRGADENDGFPRPMCRRRTQRGAAGRRRPRTRRADSRSPRALRATSPFYAAARRGGPGKCVPSVADLRLAQATRPRARRTRWRGAQPTLTGPRRAVDASPRVLVEEVLHATGRVACAHGEVEGRQVVSSGSVSKESRSAPAQNWYIRSRIGSSHTMREQPLDRRDVQERAGIFWTNSSCFTGSPHRDSSPRVTSTPSSHTPFLTFCTSPRRAAAKAFERSVCTRSC</sequence>
<protein>
    <submittedName>
        <fullName evidence="1">Uncharacterized protein</fullName>
    </submittedName>
</protein>
<evidence type="ECO:0000313" key="2">
    <source>
        <dbReference type="Proteomes" id="UP000814033"/>
    </source>
</evidence>
<evidence type="ECO:0000313" key="1">
    <source>
        <dbReference type="EMBL" id="KAI0040897.1"/>
    </source>
</evidence>